<evidence type="ECO:0000256" key="5">
    <source>
        <dbReference type="ARBA" id="ARBA00022989"/>
    </source>
</evidence>
<dbReference type="InterPro" id="IPR007657">
    <property type="entry name" value="Glycosyltransferase_61"/>
</dbReference>
<keyword evidence="7" id="KW-0325">Glycoprotein</keyword>
<protein>
    <recommendedName>
        <fullName evidence="8">Glycosyltransferase 61 catalytic domain-containing protein</fullName>
    </recommendedName>
</protein>
<dbReference type="InParanoid" id="A2DGQ0"/>
<feature type="domain" description="Glycosyltransferase 61 catalytic" evidence="8">
    <location>
        <begin position="170"/>
        <end position="342"/>
    </location>
</feature>
<reference evidence="9" key="1">
    <citation type="submission" date="2006-10" db="EMBL/GenBank/DDBJ databases">
        <authorList>
            <person name="Amadeo P."/>
            <person name="Zhao Q."/>
            <person name="Wortman J."/>
            <person name="Fraser-Liggett C."/>
            <person name="Carlton J."/>
        </authorList>
    </citation>
    <scope>NUCLEOTIDE SEQUENCE</scope>
    <source>
        <strain evidence="9">G3</strain>
    </source>
</reference>
<accession>A2DGQ0</accession>
<dbReference type="VEuPathDB" id="TrichDB:TVAG_110490"/>
<dbReference type="PANTHER" id="PTHR20961">
    <property type="entry name" value="GLYCOSYLTRANSFERASE"/>
    <property type="match status" value="1"/>
</dbReference>
<keyword evidence="6" id="KW-0472">Membrane</keyword>
<comment type="subcellular location">
    <subcellularLocation>
        <location evidence="1">Membrane</location>
        <topology evidence="1">Single-pass membrane protein</topology>
    </subcellularLocation>
</comment>
<dbReference type="VEuPathDB" id="TrichDB:TVAGG3_0997560"/>
<dbReference type="GO" id="GO:0016757">
    <property type="term" value="F:glycosyltransferase activity"/>
    <property type="evidence" value="ECO:0000318"/>
    <property type="project" value="GO_Central"/>
</dbReference>
<dbReference type="EMBL" id="DS113198">
    <property type="protein sequence ID" value="EAY20437.1"/>
    <property type="molecule type" value="Genomic_DNA"/>
</dbReference>
<dbReference type="AlphaFoldDB" id="A2DGQ0"/>
<gene>
    <name evidence="9" type="ORF">TVAG_110490</name>
</gene>
<dbReference type="OrthoDB" id="6755574at2759"/>
<evidence type="ECO:0000313" key="9">
    <source>
        <dbReference type="EMBL" id="EAY20437.1"/>
    </source>
</evidence>
<dbReference type="Pfam" id="PF04577">
    <property type="entry name" value="Glyco_transf_61"/>
    <property type="match status" value="1"/>
</dbReference>
<evidence type="ECO:0000256" key="2">
    <source>
        <dbReference type="ARBA" id="ARBA00022676"/>
    </source>
</evidence>
<keyword evidence="2" id="KW-0328">Glycosyltransferase</keyword>
<proteinExistence type="predicted"/>
<evidence type="ECO:0000256" key="3">
    <source>
        <dbReference type="ARBA" id="ARBA00022679"/>
    </source>
</evidence>
<sequence>MIYKKFRQWHIVAVLATLSAVLFQLISSFKYPINLTIQDKGFLSIIGYGKMHVEDNIFMPSNKIEVVSSTPFLPNSIPQTKYTTSQFVRGNSDAGYCPGHYNFDDTKLLELHDVVFTTECVIIQKNGYHLFKRACHPRYWGIGQPYHTPDFEYPIFQKAICVGHQHTSDWGHWSLEALPAIIALPEEILYTSVIVVPVLNDFVVENLREFGVDPAQIYASLNGRVGAKVLYTVNSLWCGDLNRKLLLNMRRIVAEKYDLDKINPTRYIITNRKKNYSRYFGNFEELFAKCKEEFPTIPWQRFQYFDTFSEQVKYFNSIKFIFAIHGSMLTNILYMQEDTIVVELQLENWLLSFINIAQMTGKIHISGRDTTIDFRSHEPQTANIPYCIKLIKAGLQKTPFLPDGTKIQ</sequence>
<evidence type="ECO:0000256" key="4">
    <source>
        <dbReference type="ARBA" id="ARBA00022692"/>
    </source>
</evidence>
<reference evidence="9" key="2">
    <citation type="journal article" date="2007" name="Science">
        <title>Draft genome sequence of the sexually transmitted pathogen Trichomonas vaginalis.</title>
        <authorList>
            <person name="Carlton J.M."/>
            <person name="Hirt R.P."/>
            <person name="Silva J.C."/>
            <person name="Delcher A.L."/>
            <person name="Schatz M."/>
            <person name="Zhao Q."/>
            <person name="Wortman J.R."/>
            <person name="Bidwell S.L."/>
            <person name="Alsmark U.C.M."/>
            <person name="Besteiro S."/>
            <person name="Sicheritz-Ponten T."/>
            <person name="Noel C.J."/>
            <person name="Dacks J.B."/>
            <person name="Foster P.G."/>
            <person name="Simillion C."/>
            <person name="Van de Peer Y."/>
            <person name="Miranda-Saavedra D."/>
            <person name="Barton G.J."/>
            <person name="Westrop G.D."/>
            <person name="Mueller S."/>
            <person name="Dessi D."/>
            <person name="Fiori P.L."/>
            <person name="Ren Q."/>
            <person name="Paulsen I."/>
            <person name="Zhang H."/>
            <person name="Bastida-Corcuera F.D."/>
            <person name="Simoes-Barbosa A."/>
            <person name="Brown M.T."/>
            <person name="Hayes R.D."/>
            <person name="Mukherjee M."/>
            <person name="Okumura C.Y."/>
            <person name="Schneider R."/>
            <person name="Smith A.J."/>
            <person name="Vanacova S."/>
            <person name="Villalvazo M."/>
            <person name="Haas B.J."/>
            <person name="Pertea M."/>
            <person name="Feldblyum T.V."/>
            <person name="Utterback T.R."/>
            <person name="Shu C.L."/>
            <person name="Osoegawa K."/>
            <person name="de Jong P.J."/>
            <person name="Hrdy I."/>
            <person name="Horvathova L."/>
            <person name="Zubacova Z."/>
            <person name="Dolezal P."/>
            <person name="Malik S.B."/>
            <person name="Logsdon J.M. Jr."/>
            <person name="Henze K."/>
            <person name="Gupta A."/>
            <person name="Wang C.C."/>
            <person name="Dunne R.L."/>
            <person name="Upcroft J.A."/>
            <person name="Upcroft P."/>
            <person name="White O."/>
            <person name="Salzberg S.L."/>
            <person name="Tang P."/>
            <person name="Chiu C.-H."/>
            <person name="Lee Y.-S."/>
            <person name="Embley T.M."/>
            <person name="Coombs G.H."/>
            <person name="Mottram J.C."/>
            <person name="Tachezy J."/>
            <person name="Fraser-Liggett C.M."/>
            <person name="Johnson P.J."/>
        </authorList>
    </citation>
    <scope>NUCLEOTIDE SEQUENCE [LARGE SCALE GENOMIC DNA]</scope>
    <source>
        <strain evidence="9">G3</strain>
    </source>
</reference>
<keyword evidence="4" id="KW-0812">Transmembrane</keyword>
<dbReference type="Proteomes" id="UP000001542">
    <property type="component" value="Unassembled WGS sequence"/>
</dbReference>
<evidence type="ECO:0000259" key="8">
    <source>
        <dbReference type="Pfam" id="PF04577"/>
    </source>
</evidence>
<keyword evidence="3" id="KW-0808">Transferase</keyword>
<keyword evidence="5" id="KW-1133">Transmembrane helix</keyword>
<evidence type="ECO:0000256" key="7">
    <source>
        <dbReference type="ARBA" id="ARBA00023180"/>
    </source>
</evidence>
<dbReference type="InterPro" id="IPR049625">
    <property type="entry name" value="Glyco_transf_61_cat"/>
</dbReference>
<evidence type="ECO:0000313" key="10">
    <source>
        <dbReference type="Proteomes" id="UP000001542"/>
    </source>
</evidence>
<dbReference type="RefSeq" id="XP_001581423.1">
    <property type="nucleotide sequence ID" value="XM_001581373.1"/>
</dbReference>
<evidence type="ECO:0000256" key="1">
    <source>
        <dbReference type="ARBA" id="ARBA00004167"/>
    </source>
</evidence>
<dbReference type="SMR" id="A2DGQ0"/>
<evidence type="ECO:0000256" key="6">
    <source>
        <dbReference type="ARBA" id="ARBA00023136"/>
    </source>
</evidence>
<organism evidence="9 10">
    <name type="scientific">Trichomonas vaginalis (strain ATCC PRA-98 / G3)</name>
    <dbReference type="NCBI Taxonomy" id="412133"/>
    <lineage>
        <taxon>Eukaryota</taxon>
        <taxon>Metamonada</taxon>
        <taxon>Parabasalia</taxon>
        <taxon>Trichomonadida</taxon>
        <taxon>Trichomonadidae</taxon>
        <taxon>Trichomonas</taxon>
    </lineage>
</organism>
<name>A2DGQ0_TRIV3</name>
<dbReference type="KEGG" id="tva:5465974"/>
<dbReference type="PANTHER" id="PTHR20961:SF38">
    <property type="entry name" value="PROTEIN O-LINKED-MANNOSE BETA-1,4-N-ACETYLGLUCOSAMINYLTRANSFERASE 2"/>
    <property type="match status" value="1"/>
</dbReference>
<keyword evidence="10" id="KW-1185">Reference proteome</keyword>
<dbReference type="GO" id="GO:0016020">
    <property type="term" value="C:membrane"/>
    <property type="evidence" value="ECO:0007669"/>
    <property type="project" value="UniProtKB-SubCell"/>
</dbReference>